<dbReference type="Gene3D" id="3.90.75.10">
    <property type="entry name" value="Homing Intron 3 (I-ppo) Encoded Endonuclease, Chain A"/>
    <property type="match status" value="1"/>
</dbReference>
<dbReference type="Pfam" id="PF13392">
    <property type="entry name" value="HNH_3"/>
    <property type="match status" value="1"/>
</dbReference>
<dbReference type="InterPro" id="IPR003615">
    <property type="entry name" value="HNH_nuc"/>
</dbReference>
<comment type="caution">
    <text evidence="2">The sequence shown here is derived from an EMBL/GenBank/DDBJ whole genome shotgun (WGS) entry which is preliminary data.</text>
</comment>
<feature type="domain" description="HNH nuclease" evidence="1">
    <location>
        <begin position="42"/>
        <end position="86"/>
    </location>
</feature>
<organism evidence="2">
    <name type="scientific">marine sediment metagenome</name>
    <dbReference type="NCBI Taxonomy" id="412755"/>
    <lineage>
        <taxon>unclassified sequences</taxon>
        <taxon>metagenomes</taxon>
        <taxon>ecological metagenomes</taxon>
    </lineage>
</organism>
<dbReference type="GO" id="GO:0004519">
    <property type="term" value="F:endonuclease activity"/>
    <property type="evidence" value="ECO:0007669"/>
    <property type="project" value="InterPro"/>
</dbReference>
<dbReference type="SUPFAM" id="SSF54060">
    <property type="entry name" value="His-Me finger endonucleases"/>
    <property type="match status" value="1"/>
</dbReference>
<protein>
    <recommendedName>
        <fullName evidence="1">HNH nuclease domain-containing protein</fullName>
    </recommendedName>
</protein>
<accession>A0A0F9E435</accession>
<dbReference type="EMBL" id="LAZR01038720">
    <property type="protein sequence ID" value="KKL18823.1"/>
    <property type="molecule type" value="Genomic_DNA"/>
</dbReference>
<proteinExistence type="predicted"/>
<dbReference type="AlphaFoldDB" id="A0A0F9E435"/>
<sequence length="140" mass="16092">MKRFWDKVDNNGKDSFSDCWNWIASKDKDGYGRFFLNGKHRKAHRVSFALWGFDVPDNRCVLHRCDNPACVNPAHLFLGTNKENSQDMVRKGRQANKKLSDEDVLWIRQLGGTTVQLAKCFGVAPSLISMIKSGQRREYV</sequence>
<dbReference type="InterPro" id="IPR044930">
    <property type="entry name" value="Homing_endonuclease_His-Me"/>
</dbReference>
<gene>
    <name evidence="2" type="ORF">LCGC14_2471640</name>
</gene>
<name>A0A0F9E435_9ZZZZ</name>
<reference evidence="2" key="1">
    <citation type="journal article" date="2015" name="Nature">
        <title>Complex archaea that bridge the gap between prokaryotes and eukaryotes.</title>
        <authorList>
            <person name="Spang A."/>
            <person name="Saw J.H."/>
            <person name="Jorgensen S.L."/>
            <person name="Zaremba-Niedzwiedzka K."/>
            <person name="Martijn J."/>
            <person name="Lind A.E."/>
            <person name="van Eijk R."/>
            <person name="Schleper C."/>
            <person name="Guy L."/>
            <person name="Ettema T.J."/>
        </authorList>
    </citation>
    <scope>NUCLEOTIDE SEQUENCE</scope>
</reference>
<dbReference type="InterPro" id="IPR044925">
    <property type="entry name" value="His-Me_finger_sf"/>
</dbReference>
<evidence type="ECO:0000313" key="2">
    <source>
        <dbReference type="EMBL" id="KKL18823.1"/>
    </source>
</evidence>
<evidence type="ECO:0000259" key="1">
    <source>
        <dbReference type="Pfam" id="PF13392"/>
    </source>
</evidence>